<organism evidence="4 5">
    <name type="scientific">Clostridium butyricum</name>
    <dbReference type="NCBI Taxonomy" id="1492"/>
    <lineage>
        <taxon>Bacteria</taxon>
        <taxon>Bacillati</taxon>
        <taxon>Bacillota</taxon>
        <taxon>Clostridia</taxon>
        <taxon>Eubacteriales</taxon>
        <taxon>Clostridiaceae</taxon>
        <taxon>Clostridium</taxon>
    </lineage>
</organism>
<dbReference type="Gene3D" id="3.60.40.10">
    <property type="entry name" value="PPM-type phosphatase domain"/>
    <property type="match status" value="1"/>
</dbReference>
<feature type="transmembrane region" description="Helical" evidence="2">
    <location>
        <begin position="256"/>
        <end position="276"/>
    </location>
</feature>
<dbReference type="InterPro" id="IPR001932">
    <property type="entry name" value="PPM-type_phosphatase-like_dom"/>
</dbReference>
<gene>
    <name evidence="4" type="ORF">AWN73_12425</name>
</gene>
<keyword evidence="2" id="KW-0812">Transmembrane</keyword>
<accession>A0A2S7FBK0</accession>
<proteinExistence type="predicted"/>
<evidence type="ECO:0000259" key="3">
    <source>
        <dbReference type="SMART" id="SM00331"/>
    </source>
</evidence>
<protein>
    <submittedName>
        <fullName evidence="4">Serine/threonine protein phosphatase</fullName>
    </submittedName>
</protein>
<dbReference type="Proteomes" id="UP000238081">
    <property type="component" value="Unassembled WGS sequence"/>
</dbReference>
<dbReference type="InterPro" id="IPR011990">
    <property type="entry name" value="TPR-like_helical_dom_sf"/>
</dbReference>
<evidence type="ECO:0000256" key="1">
    <source>
        <dbReference type="SAM" id="MobiDB-lite"/>
    </source>
</evidence>
<feature type="domain" description="PPM-type phosphatase" evidence="3">
    <location>
        <begin position="12"/>
        <end position="239"/>
    </location>
</feature>
<dbReference type="RefSeq" id="WP_043666471.1">
    <property type="nucleotide sequence ID" value="NZ_CAVLFN010000001.1"/>
</dbReference>
<dbReference type="SUPFAM" id="SSF81606">
    <property type="entry name" value="PP2C-like"/>
    <property type="match status" value="1"/>
</dbReference>
<sequence length="602" mass="68832">MRKINSEFLTNFVSEEGSHLQNKDYFAFVELDNYACYVIADGIDKDKEIETAKIAVTEFIREFTNKPTMNRFILAQYLKGVNEEVLSNGKFVRLKASMTVVVTNYKKIRYAVIGNTRFYYFKDGYLNKESEDYSVTQELYEKGDVPLDKMASHRERNNLTSFLGQNDFPYPKISRKIKLKDGDVFALATKGIWENCDAKEIEDCLDGAKEPKEVVDNVEDIILSRQPKHLDNYTLAVTFAKKCYLDPDKKKKIKRAICIGIPIIIVIAIFTGIFMFKRHKKLDAIDQMNQYKVSAETYINNQNFEKANEDYKNALDIAKKYKLKKDMNTFDKDEKFTDNVMSADKLLNDGKFEEALDQYKIALDSCDDITISARNYIDNKIEMAKKGVNVADLLTLGDKQMSDGDLDSAESSYMEAKKLSVDAYMKDERKEAMDKLQQISEQKAKNTQKDEDDKKAAKEQEEKAAEKKEKEEQKADDLLQKAAEFRKQGDTSYVAGDYISARMYYTLAIQAYRDSGDYSILEELQKKIVLMDEKIDETADKKSEADKYVEEASTRLASGDVNSAKVLYSVAKDLYDSLGFTDESKNMSDKISTLNTTSSSNG</sequence>
<feature type="region of interest" description="Disordered" evidence="1">
    <location>
        <begin position="432"/>
        <end position="475"/>
    </location>
</feature>
<dbReference type="EMBL" id="LRDH01000101">
    <property type="protein sequence ID" value="PPV15303.1"/>
    <property type="molecule type" value="Genomic_DNA"/>
</dbReference>
<evidence type="ECO:0000256" key="2">
    <source>
        <dbReference type="SAM" id="Phobius"/>
    </source>
</evidence>
<comment type="caution">
    <text evidence="4">The sequence shown here is derived from an EMBL/GenBank/DDBJ whole genome shotgun (WGS) entry which is preliminary data.</text>
</comment>
<keyword evidence="2" id="KW-1133">Transmembrane helix</keyword>
<name>A0A2S7FBK0_CLOBU</name>
<feature type="compositionally biased region" description="Basic and acidic residues" evidence="1">
    <location>
        <begin position="442"/>
        <end position="475"/>
    </location>
</feature>
<dbReference type="SMART" id="SM00331">
    <property type="entry name" value="PP2C_SIG"/>
    <property type="match status" value="1"/>
</dbReference>
<reference evidence="4 5" key="1">
    <citation type="submission" date="2016-01" db="EMBL/GenBank/DDBJ databases">
        <title>Characterization of the Clostridium difficile lineages that are prevalent in Hong Kong and China.</title>
        <authorList>
            <person name="Kwok J.S.-L."/>
            <person name="Lam W.-Y."/>
            <person name="Ip M."/>
            <person name="Chan T.-F."/>
            <person name="Hawkey P.M."/>
            <person name="Tsui S.K.-W."/>
        </authorList>
    </citation>
    <scope>NUCLEOTIDE SEQUENCE [LARGE SCALE GENOMIC DNA]</scope>
    <source>
        <strain evidence="4 5">300064</strain>
    </source>
</reference>
<keyword evidence="2" id="KW-0472">Membrane</keyword>
<evidence type="ECO:0000313" key="4">
    <source>
        <dbReference type="EMBL" id="PPV15303.1"/>
    </source>
</evidence>
<dbReference type="InterPro" id="IPR036457">
    <property type="entry name" value="PPM-type-like_dom_sf"/>
</dbReference>
<evidence type="ECO:0000313" key="5">
    <source>
        <dbReference type="Proteomes" id="UP000238081"/>
    </source>
</evidence>
<dbReference type="Gene3D" id="1.25.40.10">
    <property type="entry name" value="Tetratricopeptide repeat domain"/>
    <property type="match status" value="1"/>
</dbReference>
<dbReference type="AlphaFoldDB" id="A0A2S7FBK0"/>